<sequence length="464" mass="51934">MLIQAMLADELYTRDKWIWGIVNLPIGYYSLLFRVDTTDTNPYSFALDNISITSCDYPPSTFTDDNADLLSFSCNFDNLTMCEMENGDRSTRPTHNFTIVTGDTVPNQKLGPTRDHTSNSSTGGFIYWDRQLSFTPTDLGYIHPPKPMVVDLSMCIQFAYYIKSSIDNENGTTLSLTVGGCHGSTLWHISSDDSQGWQVIILPVPNVVCMESFYFTVYQQPPVVVAVALDDIAIEHCSTLSPTTTSISITTVTTTVSTAITTTTQIITTTGTSTLQITTPTTTVILTTSTMSTSTSTQNNARRSLSSNGFNVIVKKFSQRLSLPFSVYGPSNATFCNGIASRYPIRCYSVQKTSFHSEDGFRSILQCCLDAIQNVTLAVTHFDYLDEDDRLKQIKEFNSYEHNIDILMGDMNALTREDYSDDYYQKPRFDLTQLITHEWNYQDAFKKINPTLKNEQVATCPHGT</sequence>
<evidence type="ECO:0000313" key="2">
    <source>
        <dbReference type="EMBL" id="CAF1253136.1"/>
    </source>
</evidence>
<evidence type="ECO:0000313" key="3">
    <source>
        <dbReference type="EMBL" id="CAF3964787.1"/>
    </source>
</evidence>
<feature type="domain" description="MAM" evidence="1">
    <location>
        <begin position="72"/>
        <end position="239"/>
    </location>
</feature>
<dbReference type="Gene3D" id="3.60.10.10">
    <property type="entry name" value="Endonuclease/exonuclease/phosphatase"/>
    <property type="match status" value="1"/>
</dbReference>
<dbReference type="InterPro" id="IPR036691">
    <property type="entry name" value="Endo/exonu/phosph_ase_sf"/>
</dbReference>
<dbReference type="PANTHER" id="PTHR14859">
    <property type="entry name" value="CALCOFLUOR WHITE HYPERSENSITIVE PROTEIN PRECURSOR"/>
    <property type="match status" value="1"/>
</dbReference>
<dbReference type="EMBL" id="CAJNOT010001820">
    <property type="protein sequence ID" value="CAF1253136.1"/>
    <property type="molecule type" value="Genomic_DNA"/>
</dbReference>
<dbReference type="GO" id="GO:0005783">
    <property type="term" value="C:endoplasmic reticulum"/>
    <property type="evidence" value="ECO:0007669"/>
    <property type="project" value="TreeGrafter"/>
</dbReference>
<dbReference type="InterPro" id="IPR000998">
    <property type="entry name" value="MAM_dom"/>
</dbReference>
<reference evidence="2" key="1">
    <citation type="submission" date="2021-02" db="EMBL/GenBank/DDBJ databases">
        <authorList>
            <person name="Nowell W R."/>
        </authorList>
    </citation>
    <scope>NUCLEOTIDE SEQUENCE</scope>
</reference>
<dbReference type="Gene3D" id="2.60.120.200">
    <property type="match status" value="1"/>
</dbReference>
<dbReference type="PROSITE" id="PS50060">
    <property type="entry name" value="MAM_2"/>
    <property type="match status" value="1"/>
</dbReference>
<organism evidence="2 4">
    <name type="scientific">Rotaria sordida</name>
    <dbReference type="NCBI Taxonomy" id="392033"/>
    <lineage>
        <taxon>Eukaryota</taxon>
        <taxon>Metazoa</taxon>
        <taxon>Spiralia</taxon>
        <taxon>Gnathifera</taxon>
        <taxon>Rotifera</taxon>
        <taxon>Eurotatoria</taxon>
        <taxon>Bdelloidea</taxon>
        <taxon>Philodinida</taxon>
        <taxon>Philodinidae</taxon>
        <taxon>Rotaria</taxon>
    </lineage>
</organism>
<accession>A0A815A619</accession>
<dbReference type="Proteomes" id="UP000663836">
    <property type="component" value="Unassembled WGS sequence"/>
</dbReference>
<dbReference type="InterPro" id="IPR051916">
    <property type="entry name" value="GPI-anchor_lipid_remodeler"/>
</dbReference>
<dbReference type="Proteomes" id="UP000663864">
    <property type="component" value="Unassembled WGS sequence"/>
</dbReference>
<proteinExistence type="predicted"/>
<dbReference type="SUPFAM" id="SSF56219">
    <property type="entry name" value="DNase I-like"/>
    <property type="match status" value="1"/>
</dbReference>
<dbReference type="AlphaFoldDB" id="A0A815A619"/>
<dbReference type="InterPro" id="IPR013320">
    <property type="entry name" value="ConA-like_dom_sf"/>
</dbReference>
<protein>
    <recommendedName>
        <fullName evidence="1">MAM domain-containing protein</fullName>
    </recommendedName>
</protein>
<comment type="caution">
    <text evidence="2">The sequence shown here is derived from an EMBL/GenBank/DDBJ whole genome shotgun (WGS) entry which is preliminary data.</text>
</comment>
<gene>
    <name evidence="3" type="ORF">JBS370_LOCUS24293</name>
    <name evidence="2" type="ORF">ZHD862_LOCUS25497</name>
</gene>
<dbReference type="PANTHER" id="PTHR14859:SF0">
    <property type="entry name" value="ENDONUCLEASE_EXONUCLEASE_PHOSPHATASE FAMILY PROTEIN, EXPRESSED"/>
    <property type="match status" value="1"/>
</dbReference>
<dbReference type="Pfam" id="PF00629">
    <property type="entry name" value="MAM"/>
    <property type="match status" value="1"/>
</dbReference>
<name>A0A815A619_9BILA</name>
<dbReference type="GO" id="GO:0006506">
    <property type="term" value="P:GPI anchor biosynthetic process"/>
    <property type="evidence" value="ECO:0007669"/>
    <property type="project" value="TreeGrafter"/>
</dbReference>
<dbReference type="GO" id="GO:0016020">
    <property type="term" value="C:membrane"/>
    <property type="evidence" value="ECO:0007669"/>
    <property type="project" value="InterPro"/>
</dbReference>
<dbReference type="SUPFAM" id="SSF49899">
    <property type="entry name" value="Concanavalin A-like lectins/glucanases"/>
    <property type="match status" value="1"/>
</dbReference>
<dbReference type="SMART" id="SM00137">
    <property type="entry name" value="MAM"/>
    <property type="match status" value="1"/>
</dbReference>
<evidence type="ECO:0000259" key="1">
    <source>
        <dbReference type="PROSITE" id="PS50060"/>
    </source>
</evidence>
<evidence type="ECO:0000313" key="4">
    <source>
        <dbReference type="Proteomes" id="UP000663864"/>
    </source>
</evidence>
<dbReference type="EMBL" id="CAJOBD010003765">
    <property type="protein sequence ID" value="CAF3964787.1"/>
    <property type="molecule type" value="Genomic_DNA"/>
</dbReference>